<comment type="caution">
    <text evidence="1">The sequence shown here is derived from an EMBL/GenBank/DDBJ whole genome shotgun (WGS) entry which is preliminary data.</text>
</comment>
<reference evidence="1" key="1">
    <citation type="submission" date="2022-02" db="EMBL/GenBank/DDBJ databases">
        <title>Plant Genome Project.</title>
        <authorList>
            <person name="Zhang R.-G."/>
        </authorList>
    </citation>
    <scope>NUCLEOTIDE SEQUENCE</scope>
    <source>
        <strain evidence="1">AT1</strain>
    </source>
</reference>
<dbReference type="Proteomes" id="UP001062846">
    <property type="component" value="Chromosome 13"/>
</dbReference>
<name>A0ACC0LD73_RHOML</name>
<evidence type="ECO:0000313" key="2">
    <source>
        <dbReference type="Proteomes" id="UP001062846"/>
    </source>
</evidence>
<gene>
    <name evidence="1" type="ORF">RHMOL_Rhmol13G0296800</name>
</gene>
<dbReference type="EMBL" id="CM046400">
    <property type="protein sequence ID" value="KAI8526287.1"/>
    <property type="molecule type" value="Genomic_DNA"/>
</dbReference>
<sequence length="50" mass="5433">MSRRLILSVTSSVSFDPSKLRDGAMKGPGKYVKASLKNAPKSDANPRQNK</sequence>
<keyword evidence="2" id="KW-1185">Reference proteome</keyword>
<protein>
    <submittedName>
        <fullName evidence="1">Uncharacterized protein</fullName>
    </submittedName>
</protein>
<evidence type="ECO:0000313" key="1">
    <source>
        <dbReference type="EMBL" id="KAI8526287.1"/>
    </source>
</evidence>
<proteinExistence type="predicted"/>
<organism evidence="1 2">
    <name type="scientific">Rhododendron molle</name>
    <name type="common">Chinese azalea</name>
    <name type="synonym">Azalea mollis</name>
    <dbReference type="NCBI Taxonomy" id="49168"/>
    <lineage>
        <taxon>Eukaryota</taxon>
        <taxon>Viridiplantae</taxon>
        <taxon>Streptophyta</taxon>
        <taxon>Embryophyta</taxon>
        <taxon>Tracheophyta</taxon>
        <taxon>Spermatophyta</taxon>
        <taxon>Magnoliopsida</taxon>
        <taxon>eudicotyledons</taxon>
        <taxon>Gunneridae</taxon>
        <taxon>Pentapetalae</taxon>
        <taxon>asterids</taxon>
        <taxon>Ericales</taxon>
        <taxon>Ericaceae</taxon>
        <taxon>Ericoideae</taxon>
        <taxon>Rhodoreae</taxon>
        <taxon>Rhododendron</taxon>
    </lineage>
</organism>
<accession>A0ACC0LD73</accession>